<dbReference type="InterPro" id="IPR000086">
    <property type="entry name" value="NUDIX_hydrolase_dom"/>
</dbReference>
<comment type="cofactor">
    <cofactor evidence="1">
        <name>Mg(2+)</name>
        <dbReference type="ChEBI" id="CHEBI:18420"/>
    </cofactor>
</comment>
<organism evidence="5 6">
    <name type="scientific">Herbiconiux ginsengi</name>
    <dbReference type="NCBI Taxonomy" id="381665"/>
    <lineage>
        <taxon>Bacteria</taxon>
        <taxon>Bacillati</taxon>
        <taxon>Actinomycetota</taxon>
        <taxon>Actinomycetes</taxon>
        <taxon>Micrococcales</taxon>
        <taxon>Microbacteriaceae</taxon>
        <taxon>Herbiconiux</taxon>
    </lineage>
</organism>
<feature type="domain" description="Nudix hydrolase" evidence="4">
    <location>
        <begin position="28"/>
        <end position="155"/>
    </location>
</feature>
<dbReference type="InterPro" id="IPR020084">
    <property type="entry name" value="NUDIX_hydrolase_CS"/>
</dbReference>
<dbReference type="RefSeq" id="WP_092554087.1">
    <property type="nucleotide sequence ID" value="NZ_FNPZ01000002.1"/>
</dbReference>
<evidence type="ECO:0000313" key="5">
    <source>
        <dbReference type="EMBL" id="SDZ12890.1"/>
    </source>
</evidence>
<evidence type="ECO:0000256" key="2">
    <source>
        <dbReference type="ARBA" id="ARBA00022801"/>
    </source>
</evidence>
<gene>
    <name evidence="5" type="ORF">SAMN05216554_2536</name>
</gene>
<dbReference type="PROSITE" id="PS00893">
    <property type="entry name" value="NUDIX_BOX"/>
    <property type="match status" value="1"/>
</dbReference>
<dbReference type="GO" id="GO:0016787">
    <property type="term" value="F:hydrolase activity"/>
    <property type="evidence" value="ECO:0007669"/>
    <property type="project" value="UniProtKB-KW"/>
</dbReference>
<protein>
    <submittedName>
        <fullName evidence="5">ADP-ribose pyrophosphatase YjhB, NUDIX family</fullName>
    </submittedName>
</protein>
<dbReference type="PROSITE" id="PS51462">
    <property type="entry name" value="NUDIX"/>
    <property type="match status" value="1"/>
</dbReference>
<evidence type="ECO:0000256" key="1">
    <source>
        <dbReference type="ARBA" id="ARBA00001946"/>
    </source>
</evidence>
<dbReference type="Proteomes" id="UP000198891">
    <property type="component" value="Unassembled WGS sequence"/>
</dbReference>
<sequence>MSEVPPRLPPRDSGDAWVEGPDGRRYWGRYGAAGLLVHDRVAGILLQHRAEWSHFGGTWGLPGGARHAGESAVAGAIREAGEEAGVPADALAIAFTSVFDVGFWSYETVVARAARPFEPSIGDAESLELRWVPLDEVEALPLHPGFGSSWPRLRERLGETVRIVVDAANVVGSRPDGWWKDRAGAASRLLERVGALSAAGVAAREFGLPAGRIWPEYSVVLEGQARGAGTSSARGGGPRADGDASAGSAVTPEVNVVRSEGSGDDTIVAETERLTSLSWGAPATTVVITADRELAGRVAKAGAEVRGPRWLLDLLD</sequence>
<dbReference type="EMBL" id="FNPZ01000002">
    <property type="protein sequence ID" value="SDZ12890.1"/>
    <property type="molecule type" value="Genomic_DNA"/>
</dbReference>
<keyword evidence="2" id="KW-0378">Hydrolase</keyword>
<accession>A0A1H3QHW3</accession>
<reference evidence="5 6" key="1">
    <citation type="submission" date="2016-10" db="EMBL/GenBank/DDBJ databases">
        <authorList>
            <person name="de Groot N.N."/>
        </authorList>
    </citation>
    <scope>NUCLEOTIDE SEQUENCE [LARGE SCALE GENOMIC DNA]</scope>
    <source>
        <strain evidence="5 6">CGMCC 4.3491</strain>
    </source>
</reference>
<dbReference type="SUPFAM" id="SSF55811">
    <property type="entry name" value="Nudix"/>
    <property type="match status" value="1"/>
</dbReference>
<evidence type="ECO:0000256" key="3">
    <source>
        <dbReference type="SAM" id="MobiDB-lite"/>
    </source>
</evidence>
<dbReference type="AlphaFoldDB" id="A0A1H3QHW3"/>
<dbReference type="PANTHER" id="PTHR43046">
    <property type="entry name" value="GDP-MANNOSE MANNOSYL HYDROLASE"/>
    <property type="match status" value="1"/>
</dbReference>
<dbReference type="PANTHER" id="PTHR43046:SF2">
    <property type="entry name" value="8-OXO-DGTP DIPHOSPHATASE-RELATED"/>
    <property type="match status" value="1"/>
</dbReference>
<dbReference type="OrthoDB" id="3404294at2"/>
<dbReference type="Pfam" id="PF00293">
    <property type="entry name" value="NUDIX"/>
    <property type="match status" value="1"/>
</dbReference>
<dbReference type="InterPro" id="IPR015797">
    <property type="entry name" value="NUDIX_hydrolase-like_dom_sf"/>
</dbReference>
<feature type="region of interest" description="Disordered" evidence="3">
    <location>
        <begin position="227"/>
        <end position="249"/>
    </location>
</feature>
<keyword evidence="6" id="KW-1185">Reference proteome</keyword>
<dbReference type="CDD" id="cd18877">
    <property type="entry name" value="NUDIX_Hydrolase"/>
    <property type="match status" value="1"/>
</dbReference>
<evidence type="ECO:0000259" key="4">
    <source>
        <dbReference type="PROSITE" id="PS51462"/>
    </source>
</evidence>
<proteinExistence type="predicted"/>
<name>A0A1H3QHW3_9MICO</name>
<dbReference type="STRING" id="381665.SAMN05216554_2536"/>
<evidence type="ECO:0000313" key="6">
    <source>
        <dbReference type="Proteomes" id="UP000198891"/>
    </source>
</evidence>
<dbReference type="Gene3D" id="3.90.79.10">
    <property type="entry name" value="Nucleoside Triphosphate Pyrophosphohydrolase"/>
    <property type="match status" value="1"/>
</dbReference>